<feature type="active site" description="Nucleophile" evidence="5">
    <location>
        <position position="83"/>
    </location>
</feature>
<dbReference type="RefSeq" id="WP_347308118.1">
    <property type="nucleotide sequence ID" value="NZ_JBAJEX010000004.1"/>
</dbReference>
<comment type="similarity">
    <text evidence="5">Belongs to the AB hydrolase superfamily. Carboxylesterase BioH family.</text>
</comment>
<feature type="domain" description="AB hydrolase-1" evidence="6">
    <location>
        <begin position="17"/>
        <end position="243"/>
    </location>
</feature>
<comment type="pathway">
    <text evidence="5">Cofactor biosynthesis; biotin biosynthesis.</text>
</comment>
<dbReference type="EC" id="3.1.1.85" evidence="5"/>
<dbReference type="PANTHER" id="PTHR43194">
    <property type="entry name" value="HYDROLASE ALPHA/BETA FOLD FAMILY"/>
    <property type="match status" value="1"/>
</dbReference>
<organism evidence="7 8">
    <name type="scientific">Thiobacter aerophilum</name>
    <dbReference type="NCBI Taxonomy" id="3121275"/>
    <lineage>
        <taxon>Bacteria</taxon>
        <taxon>Pseudomonadati</taxon>
        <taxon>Pseudomonadota</taxon>
        <taxon>Betaproteobacteria</taxon>
        <taxon>Burkholderiales</taxon>
        <taxon>Thiobacteraceae</taxon>
        <taxon>Thiobacter</taxon>
    </lineage>
</organism>
<keyword evidence="1 5" id="KW-0719">Serine esterase</keyword>
<evidence type="ECO:0000256" key="3">
    <source>
        <dbReference type="ARBA" id="ARBA00022756"/>
    </source>
</evidence>
<sequence>MGNQGLHVERCGHGPDLVLLHGWGLHGGVWQDLAEALAPRFRLHVPDLPGHGASASITPYDLDALAAALAQVLPAGAHVCGWSLGGQVALRLAQHWPGHVARLTLIATTPCFRRRPDWPHGMDEASLAEFARNLEADYEGTLKRFLALTARAGEGARGVIARLRASLFTRGRPVPEALRAGLAILREADMRGELAQVMQPALVIHGSHDNVTPPAAGRWLAQHLPDGRLLEVAGAAHAPFLSHRAQVAQAVEAFSHG</sequence>
<evidence type="ECO:0000256" key="1">
    <source>
        <dbReference type="ARBA" id="ARBA00022487"/>
    </source>
</evidence>
<gene>
    <name evidence="5 7" type="primary">bioH</name>
    <name evidence="7" type="ORF">V6E02_07285</name>
</gene>
<comment type="catalytic activity">
    <reaction evidence="5">
        <text>6-carboxyhexanoyl-[ACP] methyl ester + H2O = 6-carboxyhexanoyl-[ACP] + methanol + H(+)</text>
        <dbReference type="Rhea" id="RHEA:42700"/>
        <dbReference type="Rhea" id="RHEA-COMP:9955"/>
        <dbReference type="Rhea" id="RHEA-COMP:10186"/>
        <dbReference type="ChEBI" id="CHEBI:15377"/>
        <dbReference type="ChEBI" id="CHEBI:15378"/>
        <dbReference type="ChEBI" id="CHEBI:17790"/>
        <dbReference type="ChEBI" id="CHEBI:78846"/>
        <dbReference type="ChEBI" id="CHEBI:82735"/>
        <dbReference type="EC" id="3.1.1.85"/>
    </reaction>
</comment>
<comment type="subunit">
    <text evidence="5">Monomer.</text>
</comment>
<accession>A0ABV0EEB5</accession>
<evidence type="ECO:0000256" key="5">
    <source>
        <dbReference type="HAMAP-Rule" id="MF_01260"/>
    </source>
</evidence>
<keyword evidence="2 5" id="KW-0963">Cytoplasm</keyword>
<comment type="caution">
    <text evidence="7">The sequence shown here is derived from an EMBL/GenBank/DDBJ whole genome shotgun (WGS) entry which is preliminary data.</text>
</comment>
<comment type="subcellular location">
    <subcellularLocation>
        <location evidence="5">Cytoplasm</location>
    </subcellularLocation>
</comment>
<feature type="binding site" evidence="5">
    <location>
        <position position="23"/>
    </location>
    <ligand>
        <name>substrate</name>
    </ligand>
</feature>
<feature type="active site" evidence="5">
    <location>
        <position position="237"/>
    </location>
</feature>
<dbReference type="Gene3D" id="3.40.50.1820">
    <property type="entry name" value="alpha/beta hydrolase"/>
    <property type="match status" value="1"/>
</dbReference>
<dbReference type="InterPro" id="IPR029058">
    <property type="entry name" value="AB_hydrolase_fold"/>
</dbReference>
<keyword evidence="3 5" id="KW-0093">Biotin biosynthesis</keyword>
<comment type="caution">
    <text evidence="5">Lacks conserved residue(s) required for the propagation of feature annotation.</text>
</comment>
<dbReference type="GO" id="GO:0090499">
    <property type="term" value="F:pimelyl-[acyl-carrier protein] methyl ester esterase activity"/>
    <property type="evidence" value="ECO:0007669"/>
    <property type="project" value="UniProtKB-EC"/>
</dbReference>
<evidence type="ECO:0000256" key="4">
    <source>
        <dbReference type="ARBA" id="ARBA00022801"/>
    </source>
</evidence>
<dbReference type="InterPro" id="IPR010076">
    <property type="entry name" value="BioH"/>
</dbReference>
<dbReference type="InterPro" id="IPR050228">
    <property type="entry name" value="Carboxylesterase_BioH"/>
</dbReference>
<feature type="active site" evidence="5">
    <location>
        <position position="209"/>
    </location>
</feature>
<feature type="binding site" evidence="5">
    <location>
        <begin position="83"/>
        <end position="84"/>
    </location>
    <ligand>
        <name>substrate</name>
    </ligand>
</feature>
<evidence type="ECO:0000259" key="6">
    <source>
        <dbReference type="Pfam" id="PF00561"/>
    </source>
</evidence>
<dbReference type="PANTHER" id="PTHR43194:SF5">
    <property type="entry name" value="PIMELOYL-[ACYL-CARRIER PROTEIN] METHYL ESTER ESTERASE"/>
    <property type="match status" value="1"/>
</dbReference>
<dbReference type="InterPro" id="IPR000073">
    <property type="entry name" value="AB_hydrolase_1"/>
</dbReference>
<evidence type="ECO:0000313" key="8">
    <source>
        <dbReference type="Proteomes" id="UP001482231"/>
    </source>
</evidence>
<dbReference type="Pfam" id="PF00561">
    <property type="entry name" value="Abhydrolase_1"/>
    <property type="match status" value="1"/>
</dbReference>
<proteinExistence type="inferred from homology"/>
<evidence type="ECO:0000256" key="2">
    <source>
        <dbReference type="ARBA" id="ARBA00022490"/>
    </source>
</evidence>
<dbReference type="SUPFAM" id="SSF53474">
    <property type="entry name" value="alpha/beta-Hydrolases"/>
    <property type="match status" value="1"/>
</dbReference>
<reference evidence="7 8" key="1">
    <citation type="submission" date="2024-02" db="EMBL/GenBank/DDBJ databases">
        <title>New thermophilic sulfur-oxidizing bacteria from a hot springs of the Uzon caldera (Kamchatka, Russia).</title>
        <authorList>
            <person name="Dukat A.M."/>
            <person name="Elcheninov A.G."/>
            <person name="Frolov E.N."/>
        </authorList>
    </citation>
    <scope>NUCLEOTIDE SEQUENCE [LARGE SCALE GENOMIC DNA]</scope>
    <source>
        <strain evidence="7 8">AK1</strain>
    </source>
</reference>
<comment type="function">
    <text evidence="5">The physiological role of BioH is to remove the methyl group introduced by BioC when the pimeloyl moiety is complete. It allows to synthesize pimeloyl-ACP via the fatty acid synthetic pathway through the hydrolysis of the ester bonds of pimeloyl-ACP esters.</text>
</comment>
<keyword evidence="8" id="KW-1185">Reference proteome</keyword>
<dbReference type="Proteomes" id="UP001482231">
    <property type="component" value="Unassembled WGS sequence"/>
</dbReference>
<dbReference type="EMBL" id="JBAJEX010000004">
    <property type="protein sequence ID" value="MEO1767010.1"/>
    <property type="molecule type" value="Genomic_DNA"/>
</dbReference>
<dbReference type="NCBIfam" id="TIGR01738">
    <property type="entry name" value="bioH"/>
    <property type="match status" value="1"/>
</dbReference>
<name>A0ABV0EEB5_9BURK</name>
<dbReference type="HAMAP" id="MF_01260">
    <property type="entry name" value="Carboxylester"/>
    <property type="match status" value="1"/>
</dbReference>
<protein>
    <recommendedName>
        <fullName evidence="5">Pimeloyl-[acyl-carrier protein] methyl ester esterase</fullName>
        <ecNumber evidence="5">3.1.1.85</ecNumber>
    </recommendedName>
    <alternativeName>
        <fullName evidence="5">Biotin synthesis protein BioH</fullName>
    </alternativeName>
    <alternativeName>
        <fullName evidence="5">Carboxylesterase BioH</fullName>
    </alternativeName>
</protein>
<keyword evidence="4 5" id="KW-0378">Hydrolase</keyword>
<evidence type="ECO:0000313" key="7">
    <source>
        <dbReference type="EMBL" id="MEO1767010.1"/>
    </source>
</evidence>
<feature type="binding site" evidence="5">
    <location>
        <position position="237"/>
    </location>
    <ligand>
        <name>substrate</name>
    </ligand>
</feature>